<organism evidence="2">
    <name type="scientific">freshwater metagenome</name>
    <dbReference type="NCBI Taxonomy" id="449393"/>
    <lineage>
        <taxon>unclassified sequences</taxon>
        <taxon>metagenomes</taxon>
        <taxon>ecological metagenomes</taxon>
    </lineage>
</organism>
<keyword evidence="1" id="KW-1133">Transmembrane helix</keyword>
<feature type="transmembrane region" description="Helical" evidence="1">
    <location>
        <begin position="46"/>
        <end position="65"/>
    </location>
</feature>
<evidence type="ECO:0000256" key="1">
    <source>
        <dbReference type="SAM" id="Phobius"/>
    </source>
</evidence>
<gene>
    <name evidence="2" type="ORF">UFOPK3376_00465</name>
</gene>
<reference evidence="2" key="1">
    <citation type="submission" date="2020-05" db="EMBL/GenBank/DDBJ databases">
        <authorList>
            <person name="Chiriac C."/>
            <person name="Salcher M."/>
            <person name="Ghai R."/>
            <person name="Kavagutti S V."/>
        </authorList>
    </citation>
    <scope>NUCLEOTIDE SEQUENCE</scope>
</reference>
<sequence>MAGSVTGNPVSGYTGGATSVVVVAGASVVGGTMVVGIGGEVTIDSATVPGVVAVVGALAVVSLPLHATSARPSRATATPNGGRAERERECAYMRRQVSNQGIDAAVWRTAVCQTDEPGWVIRPPPVGTKRAPHPAK</sequence>
<proteinExistence type="predicted"/>
<keyword evidence="1" id="KW-0812">Transmembrane</keyword>
<dbReference type="AlphaFoldDB" id="A0A6J7D4J4"/>
<keyword evidence="1" id="KW-0472">Membrane</keyword>
<protein>
    <submittedName>
        <fullName evidence="2">Unannotated protein</fullName>
    </submittedName>
</protein>
<feature type="transmembrane region" description="Helical" evidence="1">
    <location>
        <begin position="12"/>
        <end position="34"/>
    </location>
</feature>
<name>A0A6J7D4J4_9ZZZZ</name>
<evidence type="ECO:0000313" key="2">
    <source>
        <dbReference type="EMBL" id="CAB4864610.1"/>
    </source>
</evidence>
<dbReference type="EMBL" id="CAFBLP010000007">
    <property type="protein sequence ID" value="CAB4864610.1"/>
    <property type="molecule type" value="Genomic_DNA"/>
</dbReference>
<accession>A0A6J7D4J4</accession>